<comment type="caution">
    <text evidence="2">The sequence shown here is derived from an EMBL/GenBank/DDBJ whole genome shotgun (WGS) entry which is preliminary data.</text>
</comment>
<dbReference type="Proteomes" id="UP000245207">
    <property type="component" value="Unassembled WGS sequence"/>
</dbReference>
<feature type="compositionally biased region" description="Polar residues" evidence="1">
    <location>
        <begin position="38"/>
        <end position="59"/>
    </location>
</feature>
<accession>A0A2U1M5G0</accession>
<sequence length="81" mass="8544">MISGSIKPTAENLLICDSCMNQKQGQAGPSVATCTEVRSSTPTVKSPSSAKKNKLSQNKIQDKILKTSPRAASAPKTTPQQ</sequence>
<organism evidence="2 3">
    <name type="scientific">Artemisia annua</name>
    <name type="common">Sweet wormwood</name>
    <dbReference type="NCBI Taxonomy" id="35608"/>
    <lineage>
        <taxon>Eukaryota</taxon>
        <taxon>Viridiplantae</taxon>
        <taxon>Streptophyta</taxon>
        <taxon>Embryophyta</taxon>
        <taxon>Tracheophyta</taxon>
        <taxon>Spermatophyta</taxon>
        <taxon>Magnoliopsida</taxon>
        <taxon>eudicotyledons</taxon>
        <taxon>Gunneridae</taxon>
        <taxon>Pentapetalae</taxon>
        <taxon>asterids</taxon>
        <taxon>campanulids</taxon>
        <taxon>Asterales</taxon>
        <taxon>Asteraceae</taxon>
        <taxon>Asteroideae</taxon>
        <taxon>Anthemideae</taxon>
        <taxon>Artemisiinae</taxon>
        <taxon>Artemisia</taxon>
    </lineage>
</organism>
<protein>
    <submittedName>
        <fullName evidence="2">Zinc finger, FYVE/PHD-type</fullName>
    </submittedName>
</protein>
<keyword evidence="3" id="KW-1185">Reference proteome</keyword>
<reference evidence="2 3" key="1">
    <citation type="journal article" date="2018" name="Mol. Plant">
        <title>The genome of Artemisia annua provides insight into the evolution of Asteraceae family and artemisinin biosynthesis.</title>
        <authorList>
            <person name="Shen Q."/>
            <person name="Zhang L."/>
            <person name="Liao Z."/>
            <person name="Wang S."/>
            <person name="Yan T."/>
            <person name="Shi P."/>
            <person name="Liu M."/>
            <person name="Fu X."/>
            <person name="Pan Q."/>
            <person name="Wang Y."/>
            <person name="Lv Z."/>
            <person name="Lu X."/>
            <person name="Zhang F."/>
            <person name="Jiang W."/>
            <person name="Ma Y."/>
            <person name="Chen M."/>
            <person name="Hao X."/>
            <person name="Li L."/>
            <person name="Tang Y."/>
            <person name="Lv G."/>
            <person name="Zhou Y."/>
            <person name="Sun X."/>
            <person name="Brodelius P.E."/>
            <person name="Rose J.K.C."/>
            <person name="Tang K."/>
        </authorList>
    </citation>
    <scope>NUCLEOTIDE SEQUENCE [LARGE SCALE GENOMIC DNA]</scope>
    <source>
        <strain evidence="3">cv. Huhao1</strain>
        <tissue evidence="2">Leaf</tissue>
    </source>
</reference>
<evidence type="ECO:0000313" key="3">
    <source>
        <dbReference type="Proteomes" id="UP000245207"/>
    </source>
</evidence>
<proteinExistence type="predicted"/>
<gene>
    <name evidence="2" type="ORF">CTI12_AA417260</name>
</gene>
<evidence type="ECO:0000313" key="2">
    <source>
        <dbReference type="EMBL" id="PWA56454.1"/>
    </source>
</evidence>
<dbReference type="EMBL" id="PKPP01006451">
    <property type="protein sequence ID" value="PWA56454.1"/>
    <property type="molecule type" value="Genomic_DNA"/>
</dbReference>
<dbReference type="AlphaFoldDB" id="A0A2U1M5G0"/>
<feature type="region of interest" description="Disordered" evidence="1">
    <location>
        <begin position="38"/>
        <end position="81"/>
    </location>
</feature>
<name>A0A2U1M5G0_ARTAN</name>
<evidence type="ECO:0000256" key="1">
    <source>
        <dbReference type="SAM" id="MobiDB-lite"/>
    </source>
</evidence>